<keyword evidence="4" id="KW-1185">Reference proteome</keyword>
<dbReference type="GeneID" id="41974064"/>
<accession>A0A507ASJ7</accession>
<feature type="compositionally biased region" description="Polar residues" evidence="1">
    <location>
        <begin position="80"/>
        <end position="89"/>
    </location>
</feature>
<feature type="transmembrane region" description="Helical" evidence="2">
    <location>
        <begin position="55"/>
        <end position="77"/>
    </location>
</feature>
<protein>
    <recommendedName>
        <fullName evidence="5">Fucose-specific lectin</fullName>
    </recommendedName>
</protein>
<keyword evidence="2" id="KW-1133">Transmembrane helix</keyword>
<reference evidence="3 4" key="1">
    <citation type="submission" date="2019-06" db="EMBL/GenBank/DDBJ databases">
        <title>Draft genome sequence of the filamentous fungus Phialemoniopsis curvata isolated from diesel fuel.</title>
        <authorList>
            <person name="Varaljay V.A."/>
            <person name="Lyon W.J."/>
            <person name="Crouch A.L."/>
            <person name="Drake C.E."/>
            <person name="Hollomon J.M."/>
            <person name="Nadeau L.J."/>
            <person name="Nunn H.S."/>
            <person name="Stevenson B.S."/>
            <person name="Bojanowski C.L."/>
            <person name="Crookes-Goodson W.J."/>
        </authorList>
    </citation>
    <scope>NUCLEOTIDE SEQUENCE [LARGE SCALE GENOMIC DNA]</scope>
    <source>
        <strain evidence="3 4">D216</strain>
    </source>
</reference>
<gene>
    <name evidence="3" type="ORF">E0L32_006617</name>
</gene>
<evidence type="ECO:0008006" key="5">
    <source>
        <dbReference type="Google" id="ProtNLM"/>
    </source>
</evidence>
<dbReference type="Gene3D" id="2.120.10.70">
    <property type="entry name" value="Fucose-specific lectin"/>
    <property type="match status" value="1"/>
</dbReference>
<dbReference type="OrthoDB" id="3800077at2759"/>
<dbReference type="STRING" id="1093900.A0A507ASJ7"/>
<dbReference type="SUPFAM" id="SSF89372">
    <property type="entry name" value="Fucose-specific lectin"/>
    <property type="match status" value="1"/>
</dbReference>
<evidence type="ECO:0000256" key="1">
    <source>
        <dbReference type="SAM" id="MobiDB-lite"/>
    </source>
</evidence>
<comment type="caution">
    <text evidence="3">The sequence shown here is derived from an EMBL/GenBank/DDBJ whole genome shotgun (WGS) entry which is preliminary data.</text>
</comment>
<feature type="region of interest" description="Disordered" evidence="1">
    <location>
        <begin position="80"/>
        <end position="111"/>
    </location>
</feature>
<dbReference type="InParanoid" id="A0A507ASJ7"/>
<feature type="compositionally biased region" description="Low complexity" evidence="1">
    <location>
        <begin position="95"/>
        <end position="106"/>
    </location>
</feature>
<keyword evidence="2" id="KW-0812">Transmembrane</keyword>
<keyword evidence="2" id="KW-0472">Membrane</keyword>
<evidence type="ECO:0000256" key="2">
    <source>
        <dbReference type="SAM" id="Phobius"/>
    </source>
</evidence>
<sequence>MGIGTSYPNELPAVNYARDVAYLEKQDDPSQIHQQQPQQPLRRCTILPQTGRQRVIWAVLSLVVIIAVIGGAVGGTLGRRSTASVNSANQPPTPISSSPATAPTQPRSIKANSPLGVTAWRKVTGAELYLYYQGQDNVIRLSKYDSGRGLPTQNNSYWLEPAAAAAAATSNTAISATTVVYQQIYQPQTQTYFFNGPNNQLSGVNHNTLWNPPNNADGINMYNRTADQRSSLASYWPYTIYQNIDGRLVEVQNVLGGYGEGTFSPSGDYAAQTLEILACQGSGIAIVPLSTAFETVAQPGGYGIVYQSLVGSLKTFIPNAQKTTNVSRSWPPDVTLPDISFPKGYAIAAFATARLGDRQNRTNTFILYQDTDSGIVALRQDDDLSWRSSRPAALAKADNGTRIACITMPMSARNADLKPLALEEASAENRCYFQRDLAVVEVQLKGTDWVELGTVPIP</sequence>
<evidence type="ECO:0000313" key="3">
    <source>
        <dbReference type="EMBL" id="TPX12972.1"/>
    </source>
</evidence>
<organism evidence="3 4">
    <name type="scientific">Thyridium curvatum</name>
    <dbReference type="NCBI Taxonomy" id="1093900"/>
    <lineage>
        <taxon>Eukaryota</taxon>
        <taxon>Fungi</taxon>
        <taxon>Dikarya</taxon>
        <taxon>Ascomycota</taxon>
        <taxon>Pezizomycotina</taxon>
        <taxon>Sordariomycetes</taxon>
        <taxon>Sordariomycetidae</taxon>
        <taxon>Thyridiales</taxon>
        <taxon>Thyridiaceae</taxon>
        <taxon>Thyridium</taxon>
    </lineage>
</organism>
<proteinExistence type="predicted"/>
<dbReference type="EMBL" id="SKBQ01000038">
    <property type="protein sequence ID" value="TPX12972.1"/>
    <property type="molecule type" value="Genomic_DNA"/>
</dbReference>
<name>A0A507ASJ7_9PEZI</name>
<evidence type="ECO:0000313" key="4">
    <source>
        <dbReference type="Proteomes" id="UP000319257"/>
    </source>
</evidence>
<dbReference type="RefSeq" id="XP_030994683.1">
    <property type="nucleotide sequence ID" value="XM_031141270.1"/>
</dbReference>
<dbReference type="Proteomes" id="UP000319257">
    <property type="component" value="Unassembled WGS sequence"/>
</dbReference>
<dbReference type="AlphaFoldDB" id="A0A507ASJ7"/>